<keyword evidence="3" id="KW-0479">Metal-binding</keyword>
<feature type="domain" description="C2H2-type" evidence="14">
    <location>
        <begin position="740"/>
        <end position="762"/>
    </location>
</feature>
<keyword evidence="8" id="KW-0238">DNA-binding</keyword>
<feature type="region of interest" description="Disordered" evidence="13">
    <location>
        <begin position="440"/>
        <end position="474"/>
    </location>
</feature>
<evidence type="ECO:0000256" key="4">
    <source>
        <dbReference type="ARBA" id="ARBA00022737"/>
    </source>
</evidence>
<dbReference type="GO" id="GO:0008270">
    <property type="term" value="F:zinc ion binding"/>
    <property type="evidence" value="ECO:0007669"/>
    <property type="project" value="UniProtKB-KW"/>
</dbReference>
<feature type="compositionally biased region" description="Basic and acidic residues" evidence="13">
    <location>
        <begin position="552"/>
        <end position="561"/>
    </location>
</feature>
<dbReference type="Proteomes" id="UP000735302">
    <property type="component" value="Unassembled WGS sequence"/>
</dbReference>
<dbReference type="FunFam" id="3.30.160.60:FF:000207">
    <property type="entry name" value="zinc finger protein SNAI2"/>
    <property type="match status" value="1"/>
</dbReference>
<keyword evidence="10" id="KW-0539">Nucleus</keyword>
<dbReference type="Pfam" id="PF00096">
    <property type="entry name" value="zf-C2H2"/>
    <property type="match status" value="3"/>
</dbReference>
<dbReference type="InterPro" id="IPR013087">
    <property type="entry name" value="Znf_C2H2_type"/>
</dbReference>
<dbReference type="PANTHER" id="PTHR24388:SF100">
    <property type="entry name" value="ZINC FINGER PROTEIN 423"/>
    <property type="match status" value="1"/>
</dbReference>
<feature type="compositionally biased region" description="Polar residues" evidence="13">
    <location>
        <begin position="512"/>
        <end position="532"/>
    </location>
</feature>
<evidence type="ECO:0000256" key="9">
    <source>
        <dbReference type="ARBA" id="ARBA00023163"/>
    </source>
</evidence>
<dbReference type="GO" id="GO:0000978">
    <property type="term" value="F:RNA polymerase II cis-regulatory region sequence-specific DNA binding"/>
    <property type="evidence" value="ECO:0007669"/>
    <property type="project" value="TreeGrafter"/>
</dbReference>
<proteinExistence type="inferred from homology"/>
<feature type="region of interest" description="Disordered" evidence="13">
    <location>
        <begin position="60"/>
        <end position="81"/>
    </location>
</feature>
<evidence type="ECO:0000256" key="2">
    <source>
        <dbReference type="ARBA" id="ARBA00006991"/>
    </source>
</evidence>
<dbReference type="EMBL" id="BLXT01006238">
    <property type="protein sequence ID" value="GFO30525.1"/>
    <property type="molecule type" value="Genomic_DNA"/>
</dbReference>
<dbReference type="PANTHER" id="PTHR24388">
    <property type="entry name" value="ZINC FINGER PROTEIN"/>
    <property type="match status" value="1"/>
</dbReference>
<dbReference type="FunFam" id="3.30.160.60:FF:000322">
    <property type="entry name" value="GDNF-inducible zinc finger protein 1"/>
    <property type="match status" value="1"/>
</dbReference>
<feature type="compositionally biased region" description="Low complexity" evidence="13">
    <location>
        <begin position="564"/>
        <end position="573"/>
    </location>
</feature>
<keyword evidence="5 12" id="KW-0863">Zinc-finger</keyword>
<feature type="compositionally biased region" description="Polar residues" evidence="13">
    <location>
        <begin position="453"/>
        <end position="468"/>
    </location>
</feature>
<evidence type="ECO:0000256" key="7">
    <source>
        <dbReference type="ARBA" id="ARBA00023015"/>
    </source>
</evidence>
<feature type="compositionally biased region" description="Low complexity" evidence="13">
    <location>
        <begin position="61"/>
        <end position="78"/>
    </location>
</feature>
<dbReference type="InterPro" id="IPR050527">
    <property type="entry name" value="Snail/Krueppel_Znf"/>
</dbReference>
<feature type="domain" description="C2H2-type" evidence="14">
    <location>
        <begin position="825"/>
        <end position="852"/>
    </location>
</feature>
<evidence type="ECO:0000256" key="6">
    <source>
        <dbReference type="ARBA" id="ARBA00022833"/>
    </source>
</evidence>
<keyword evidence="9" id="KW-0804">Transcription</keyword>
<evidence type="ECO:0000259" key="14">
    <source>
        <dbReference type="PROSITE" id="PS50157"/>
    </source>
</evidence>
<evidence type="ECO:0000256" key="12">
    <source>
        <dbReference type="PROSITE-ProRule" id="PRU00042"/>
    </source>
</evidence>
<sequence length="885" mass="97877">MTQNDAHTHTHTSGCRRRHYQHVGNSLRRREREILALEYSPPFKKREFFNRGGRLGDRKLVSVSDGGESDSGCSSNNEGRVDPQADVEYSWECPSGLSLLLELMTQSPQRYMGRDGAADNFGMAEAAKVTGRGNYVIAGKAKDFEQNVGIASEGPVVNSNDQHPHPQNKQTNGIDPMNALIMSPTLQEDNAVSQAEQKVAQSKPRYITNFYGEQNVDLDRAHQSTRNLAQGDSILCDLPAFHCQRGERGVTLTQRKIAFDDAAVLEFGQSQTVEDLRMAVRPASPLDQPIDYSQLSSRSKERRESSENSHSHSSHSKIRCQQVDKVFGDIEASKAKLEARHTAEMEIGIPAKSPKYEFILSPKLDRNGNLVLPQASSQNRFFQTDEGSDRLRKDMMAATSALLDASNTASTKNIYAQGVESQISPVSISTTTQAPVFDYRSGVSREKMRCESDPSTSTSNGSHVSAGNSAHREKSMGVYHPKLKYLLAASQYAKQKAEEEEAARHSQHKENFSSNTISTNAESQGENTSAPNECSLHNIEGAQVNLLPSPRHKPEFSHGSDKISSSNSNNNNNFIPQRNDQYSASNNNIPIMSPGVTSVQSHLKGRSDAGITDKGSIFAHPHYSHQQTQNPFHFEFPPSSAIFSDFQISKLHTGSEHSFLRQFETNFVEKIIPSSSSSSSSSLSLSPSSLVHHPKQHNSGLTEILYTGASPISSSSPVSSSPSSPLAASSQCYKPGLDPYECAECGKRYSTSSNLARHRQTHRSVCDKKARKCPHCDKVYVSMPAYSMHVRTHNQGCQCPHCGKKFSRPWLLQGHIRTHTGEKPFACNQCGKSFADKSNLRAHIQTHSTEKPYVCGRCGKAFALKSYLYKHEESSCMRGQRFNRR</sequence>
<dbReference type="GO" id="GO:0000981">
    <property type="term" value="F:DNA-binding transcription factor activity, RNA polymerase II-specific"/>
    <property type="evidence" value="ECO:0007669"/>
    <property type="project" value="TreeGrafter"/>
</dbReference>
<comment type="similarity">
    <text evidence="11">Belongs to the snail C2H2-type zinc-finger protein family.</text>
</comment>
<feature type="region of interest" description="Disordered" evidence="13">
    <location>
        <begin position="280"/>
        <end position="318"/>
    </location>
</feature>
<dbReference type="Gene3D" id="3.30.160.60">
    <property type="entry name" value="Classic Zinc Finger"/>
    <property type="match status" value="4"/>
</dbReference>
<dbReference type="AlphaFoldDB" id="A0AAV4CG92"/>
<feature type="compositionally biased region" description="Basic and acidic residues" evidence="13">
    <location>
        <begin position="443"/>
        <end position="452"/>
    </location>
</feature>
<comment type="caution">
    <text evidence="15">The sequence shown here is derived from an EMBL/GenBank/DDBJ whole genome shotgun (WGS) entry which is preliminary data.</text>
</comment>
<evidence type="ECO:0000256" key="5">
    <source>
        <dbReference type="ARBA" id="ARBA00022771"/>
    </source>
</evidence>
<evidence type="ECO:0000313" key="16">
    <source>
        <dbReference type="Proteomes" id="UP000735302"/>
    </source>
</evidence>
<evidence type="ECO:0000313" key="15">
    <source>
        <dbReference type="EMBL" id="GFO30525.1"/>
    </source>
</evidence>
<dbReference type="PROSITE" id="PS50157">
    <property type="entry name" value="ZINC_FINGER_C2H2_2"/>
    <property type="match status" value="4"/>
</dbReference>
<dbReference type="FunFam" id="3.30.160.60:FF:000043">
    <property type="entry name" value="Scratch family zinc finger 2"/>
    <property type="match status" value="1"/>
</dbReference>
<protein>
    <submittedName>
        <fullName evidence="15">Transcriptional repressor scratch 1</fullName>
    </submittedName>
</protein>
<feature type="domain" description="C2H2-type" evidence="14">
    <location>
        <begin position="797"/>
        <end position="824"/>
    </location>
</feature>
<feature type="domain" description="C2H2-type" evidence="14">
    <location>
        <begin position="853"/>
        <end position="882"/>
    </location>
</feature>
<evidence type="ECO:0000256" key="8">
    <source>
        <dbReference type="ARBA" id="ARBA00023125"/>
    </source>
</evidence>
<gene>
    <name evidence="15" type="ORF">PoB_005703000</name>
</gene>
<comment type="similarity">
    <text evidence="2">Belongs to the krueppel C2H2-type zinc-finger protein family.</text>
</comment>
<dbReference type="SMART" id="SM00355">
    <property type="entry name" value="ZnF_C2H2"/>
    <property type="match status" value="5"/>
</dbReference>
<evidence type="ECO:0000256" key="10">
    <source>
        <dbReference type="ARBA" id="ARBA00023242"/>
    </source>
</evidence>
<feature type="compositionally biased region" description="Basic and acidic residues" evidence="13">
    <location>
        <begin position="502"/>
        <end position="511"/>
    </location>
</feature>
<reference evidence="15 16" key="1">
    <citation type="journal article" date="2021" name="Elife">
        <title>Chloroplast acquisition without the gene transfer in kleptoplastic sea slugs, Plakobranchus ocellatus.</title>
        <authorList>
            <person name="Maeda T."/>
            <person name="Takahashi S."/>
            <person name="Yoshida T."/>
            <person name="Shimamura S."/>
            <person name="Takaki Y."/>
            <person name="Nagai Y."/>
            <person name="Toyoda A."/>
            <person name="Suzuki Y."/>
            <person name="Arimoto A."/>
            <person name="Ishii H."/>
            <person name="Satoh N."/>
            <person name="Nishiyama T."/>
            <person name="Hasebe M."/>
            <person name="Maruyama T."/>
            <person name="Minagawa J."/>
            <person name="Obokata J."/>
            <person name="Shigenobu S."/>
        </authorList>
    </citation>
    <scope>NUCLEOTIDE SEQUENCE [LARGE SCALE GENOMIC DNA]</scope>
</reference>
<feature type="compositionally biased region" description="Low complexity" evidence="13">
    <location>
        <begin position="675"/>
        <end position="690"/>
    </location>
</feature>
<feature type="region of interest" description="Disordered" evidence="13">
    <location>
        <begin position="675"/>
        <end position="696"/>
    </location>
</feature>
<evidence type="ECO:0000256" key="11">
    <source>
        <dbReference type="ARBA" id="ARBA00037948"/>
    </source>
</evidence>
<feature type="compositionally biased region" description="Polar residues" evidence="13">
    <location>
        <begin position="574"/>
        <end position="586"/>
    </location>
</feature>
<keyword evidence="4" id="KW-0677">Repeat</keyword>
<keyword evidence="16" id="KW-1185">Reference proteome</keyword>
<comment type="subcellular location">
    <subcellularLocation>
        <location evidence="1">Nucleus</location>
    </subcellularLocation>
</comment>
<feature type="region of interest" description="Disordered" evidence="13">
    <location>
        <begin position="547"/>
        <end position="586"/>
    </location>
</feature>
<dbReference type="GO" id="GO:0042802">
    <property type="term" value="F:identical protein binding"/>
    <property type="evidence" value="ECO:0007669"/>
    <property type="project" value="UniProtKB-ARBA"/>
</dbReference>
<feature type="region of interest" description="Disordered" evidence="13">
    <location>
        <begin position="1"/>
        <end position="22"/>
    </location>
</feature>
<organism evidence="15 16">
    <name type="scientific">Plakobranchus ocellatus</name>
    <dbReference type="NCBI Taxonomy" id="259542"/>
    <lineage>
        <taxon>Eukaryota</taxon>
        <taxon>Metazoa</taxon>
        <taxon>Spiralia</taxon>
        <taxon>Lophotrochozoa</taxon>
        <taxon>Mollusca</taxon>
        <taxon>Gastropoda</taxon>
        <taxon>Heterobranchia</taxon>
        <taxon>Euthyneura</taxon>
        <taxon>Panpulmonata</taxon>
        <taxon>Sacoglossa</taxon>
        <taxon>Placobranchoidea</taxon>
        <taxon>Plakobranchidae</taxon>
        <taxon>Plakobranchus</taxon>
    </lineage>
</organism>
<dbReference type="FunFam" id="3.30.160.60:FF:000508">
    <property type="entry name" value="Myeloid zinc finger 1"/>
    <property type="match status" value="1"/>
</dbReference>
<dbReference type="InterPro" id="IPR036236">
    <property type="entry name" value="Znf_C2H2_sf"/>
</dbReference>
<evidence type="ECO:0000256" key="1">
    <source>
        <dbReference type="ARBA" id="ARBA00004123"/>
    </source>
</evidence>
<dbReference type="PROSITE" id="PS00028">
    <property type="entry name" value="ZINC_FINGER_C2H2_1"/>
    <property type="match status" value="4"/>
</dbReference>
<feature type="region of interest" description="Disordered" evidence="13">
    <location>
        <begin position="496"/>
        <end position="534"/>
    </location>
</feature>
<keyword evidence="6" id="KW-0862">Zinc</keyword>
<feature type="compositionally biased region" description="Basic and acidic residues" evidence="13">
    <location>
        <begin position="298"/>
        <end position="310"/>
    </location>
</feature>
<accession>A0AAV4CG92</accession>
<keyword evidence="7" id="KW-0805">Transcription regulation</keyword>
<dbReference type="SUPFAM" id="SSF57667">
    <property type="entry name" value="beta-beta-alpha zinc fingers"/>
    <property type="match status" value="3"/>
</dbReference>
<dbReference type="GO" id="GO:0005634">
    <property type="term" value="C:nucleus"/>
    <property type="evidence" value="ECO:0007669"/>
    <property type="project" value="UniProtKB-SubCell"/>
</dbReference>
<evidence type="ECO:0000256" key="3">
    <source>
        <dbReference type="ARBA" id="ARBA00022723"/>
    </source>
</evidence>
<name>A0AAV4CG92_9GAST</name>
<evidence type="ECO:0000256" key="13">
    <source>
        <dbReference type="SAM" id="MobiDB-lite"/>
    </source>
</evidence>